<feature type="transmembrane region" description="Helical" evidence="1">
    <location>
        <begin position="52"/>
        <end position="77"/>
    </location>
</feature>
<keyword evidence="1" id="KW-0812">Transmembrane</keyword>
<dbReference type="Pfam" id="PF14329">
    <property type="entry name" value="DUF4386"/>
    <property type="match status" value="1"/>
</dbReference>
<feature type="transmembrane region" description="Helical" evidence="1">
    <location>
        <begin position="12"/>
        <end position="32"/>
    </location>
</feature>
<dbReference type="AlphaFoldDB" id="A0A7X0D4I3"/>
<accession>A0A7X0D4I3</accession>
<keyword evidence="1" id="KW-1133">Transmembrane helix</keyword>
<evidence type="ECO:0000256" key="1">
    <source>
        <dbReference type="SAM" id="Phobius"/>
    </source>
</evidence>
<gene>
    <name evidence="2" type="ORF">HNR23_001392</name>
</gene>
<comment type="caution">
    <text evidence="2">The sequence shown here is derived from an EMBL/GenBank/DDBJ whole genome shotgun (WGS) entry which is preliminary data.</text>
</comment>
<evidence type="ECO:0000313" key="3">
    <source>
        <dbReference type="Proteomes" id="UP000546642"/>
    </source>
</evidence>
<evidence type="ECO:0008006" key="4">
    <source>
        <dbReference type="Google" id="ProtNLM"/>
    </source>
</evidence>
<dbReference type="Proteomes" id="UP000546642">
    <property type="component" value="Unassembled WGS sequence"/>
</dbReference>
<feature type="transmembrane region" description="Helical" evidence="1">
    <location>
        <begin position="197"/>
        <end position="219"/>
    </location>
</feature>
<reference evidence="2 3" key="1">
    <citation type="submission" date="2020-08" db="EMBL/GenBank/DDBJ databases">
        <title>Sequencing the genomes of 1000 actinobacteria strains.</title>
        <authorList>
            <person name="Klenk H.-P."/>
        </authorList>
    </citation>
    <scope>NUCLEOTIDE SEQUENCE [LARGE SCALE GENOMIC DNA]</scope>
    <source>
        <strain evidence="2 3">DSM 46659</strain>
    </source>
</reference>
<feature type="transmembrane region" description="Helical" evidence="1">
    <location>
        <begin position="142"/>
        <end position="161"/>
    </location>
</feature>
<protein>
    <recommendedName>
        <fullName evidence="4">DUF4386 domain-containing protein</fullName>
    </recommendedName>
</protein>
<keyword evidence="1" id="KW-0472">Membrane</keyword>
<sequence length="240" mass="25661">MIAPRTLARIAGTLYLLVSAFTIFAGVVNMRIVEAGDAAATADNIGASAALFRLGFVSELVGAVFFLSTAMALYLLLKHVDQRVAAAMVTVVAVSVAIQCLNLLNQNAALMIATGQAYEDTLGPDSADRLALLFTDLYHDGYLIAQTFFGLWLLPLGYLVVKSGYFPKMLGYLLMVGACGHLADVFARLLAPDFGAAISLYVMTPAAIAEISFMLWLVVRGVRTPEPDRARPVAARSEIP</sequence>
<keyword evidence="3" id="KW-1185">Reference proteome</keyword>
<proteinExistence type="predicted"/>
<name>A0A7X0D4I3_9ACTN</name>
<dbReference type="RefSeq" id="WP_184074621.1">
    <property type="nucleotide sequence ID" value="NZ_JACHDS010000001.1"/>
</dbReference>
<dbReference type="EMBL" id="JACHDS010000001">
    <property type="protein sequence ID" value="MBB6171332.1"/>
    <property type="molecule type" value="Genomic_DNA"/>
</dbReference>
<organism evidence="2 3">
    <name type="scientific">Nocardiopsis mwathae</name>
    <dbReference type="NCBI Taxonomy" id="1472723"/>
    <lineage>
        <taxon>Bacteria</taxon>
        <taxon>Bacillati</taxon>
        <taxon>Actinomycetota</taxon>
        <taxon>Actinomycetes</taxon>
        <taxon>Streptosporangiales</taxon>
        <taxon>Nocardiopsidaceae</taxon>
        <taxon>Nocardiopsis</taxon>
    </lineage>
</organism>
<evidence type="ECO:0000313" key="2">
    <source>
        <dbReference type="EMBL" id="MBB6171332.1"/>
    </source>
</evidence>
<dbReference type="InterPro" id="IPR025495">
    <property type="entry name" value="DUF4386"/>
</dbReference>
<feature type="transmembrane region" description="Helical" evidence="1">
    <location>
        <begin position="84"/>
        <end position="104"/>
    </location>
</feature>
<feature type="transmembrane region" description="Helical" evidence="1">
    <location>
        <begin position="170"/>
        <end position="191"/>
    </location>
</feature>